<evidence type="ECO:0000313" key="4">
    <source>
        <dbReference type="EMBL" id="KAG6476129.1"/>
    </source>
</evidence>
<evidence type="ECO:0000259" key="3">
    <source>
        <dbReference type="PROSITE" id="PS50089"/>
    </source>
</evidence>
<reference evidence="4 5" key="1">
    <citation type="submission" date="2020-08" db="EMBL/GenBank/DDBJ databases">
        <title>Plant Genome Project.</title>
        <authorList>
            <person name="Zhang R.-G."/>
        </authorList>
    </citation>
    <scope>NUCLEOTIDE SEQUENCE [LARGE SCALE GENOMIC DNA]</scope>
    <source>
        <tissue evidence="4">Rhizome</tissue>
    </source>
</reference>
<keyword evidence="5" id="KW-1185">Reference proteome</keyword>
<comment type="caution">
    <text evidence="4">The sequence shown here is derived from an EMBL/GenBank/DDBJ whole genome shotgun (WGS) entry which is preliminary data.</text>
</comment>
<dbReference type="Pfam" id="PF17123">
    <property type="entry name" value="zf-RING_11"/>
    <property type="match status" value="1"/>
</dbReference>
<keyword evidence="1" id="KW-0479">Metal-binding</keyword>
<organism evidence="4 5">
    <name type="scientific">Zingiber officinale</name>
    <name type="common">Ginger</name>
    <name type="synonym">Amomum zingiber</name>
    <dbReference type="NCBI Taxonomy" id="94328"/>
    <lineage>
        <taxon>Eukaryota</taxon>
        <taxon>Viridiplantae</taxon>
        <taxon>Streptophyta</taxon>
        <taxon>Embryophyta</taxon>
        <taxon>Tracheophyta</taxon>
        <taxon>Spermatophyta</taxon>
        <taxon>Magnoliopsida</taxon>
        <taxon>Liliopsida</taxon>
        <taxon>Zingiberales</taxon>
        <taxon>Zingiberaceae</taxon>
        <taxon>Zingiber</taxon>
    </lineage>
</organism>
<dbReference type="InterPro" id="IPR001841">
    <property type="entry name" value="Znf_RING"/>
</dbReference>
<sequence>MDNQTATQVITVTVYFTAGLLILLVYVAYLKRWCRLRQDLQNSGGSDDAEPAMDVAVATPETLAEAEAARRRRQILEAIRVVVVGSSSQGNGDEEEADCSICLCKYEAGEEARVLPECCHMYHKACIDPWLVVFNGQRCPLCCAPVVSPAEKPQQRR</sequence>
<keyword evidence="1" id="KW-0863">Zinc-finger</keyword>
<dbReference type="PANTHER" id="PTHR45676:SF178">
    <property type="entry name" value="RING-TYPE E3 UBIQUITIN TRANSFERASE"/>
    <property type="match status" value="1"/>
</dbReference>
<feature type="domain" description="RING-type" evidence="3">
    <location>
        <begin position="99"/>
        <end position="142"/>
    </location>
</feature>
<dbReference type="GO" id="GO:0016567">
    <property type="term" value="P:protein ubiquitination"/>
    <property type="evidence" value="ECO:0007669"/>
    <property type="project" value="UniProtKB-UniPathway"/>
</dbReference>
<evidence type="ECO:0000313" key="5">
    <source>
        <dbReference type="Proteomes" id="UP000734854"/>
    </source>
</evidence>
<dbReference type="UniPathway" id="UPA00143"/>
<keyword evidence="1" id="KW-0862">Zinc</keyword>
<protein>
    <recommendedName>
        <fullName evidence="3">RING-type domain-containing protein</fullName>
    </recommendedName>
</protein>
<accession>A0A8J5K728</accession>
<dbReference type="EMBL" id="JACMSC010000018">
    <property type="protein sequence ID" value="KAG6476129.1"/>
    <property type="molecule type" value="Genomic_DNA"/>
</dbReference>
<evidence type="ECO:0000256" key="1">
    <source>
        <dbReference type="PROSITE-ProRule" id="PRU00175"/>
    </source>
</evidence>
<dbReference type="GO" id="GO:0008270">
    <property type="term" value="F:zinc ion binding"/>
    <property type="evidence" value="ECO:0007669"/>
    <property type="project" value="UniProtKB-KW"/>
</dbReference>
<gene>
    <name evidence="4" type="ORF">ZIOFF_065365</name>
</gene>
<feature type="transmembrane region" description="Helical" evidence="2">
    <location>
        <begin position="6"/>
        <end position="29"/>
    </location>
</feature>
<proteinExistence type="predicted"/>
<dbReference type="PANTHER" id="PTHR45676">
    <property type="entry name" value="RING-H2 FINGER PROTEIN ATL51-RELATED"/>
    <property type="match status" value="1"/>
</dbReference>
<name>A0A8J5K728_ZINOF</name>
<dbReference type="PROSITE" id="PS50089">
    <property type="entry name" value="ZF_RING_2"/>
    <property type="match status" value="1"/>
</dbReference>
<keyword evidence="2" id="KW-0472">Membrane</keyword>
<dbReference type="OrthoDB" id="8062037at2759"/>
<keyword evidence="2" id="KW-0812">Transmembrane</keyword>
<dbReference type="SMART" id="SM00184">
    <property type="entry name" value="RING"/>
    <property type="match status" value="1"/>
</dbReference>
<dbReference type="Proteomes" id="UP000734854">
    <property type="component" value="Unassembled WGS sequence"/>
</dbReference>
<evidence type="ECO:0000256" key="2">
    <source>
        <dbReference type="SAM" id="Phobius"/>
    </source>
</evidence>
<dbReference type="AlphaFoldDB" id="A0A8J5K728"/>
<keyword evidence="2" id="KW-1133">Transmembrane helix</keyword>